<name>A0ACD5AQR0_9ACTN</name>
<keyword evidence="1" id="KW-0614">Plasmid</keyword>
<proteinExistence type="predicted"/>
<geneLocation type="plasmid" evidence="1 2">
    <name>p1</name>
</geneLocation>
<organism evidence="1 2">
    <name type="scientific">Streptomyces citrinus</name>
    <dbReference type="NCBI Taxonomy" id="3118173"/>
    <lineage>
        <taxon>Bacteria</taxon>
        <taxon>Bacillati</taxon>
        <taxon>Actinomycetota</taxon>
        <taxon>Actinomycetes</taxon>
        <taxon>Kitasatosporales</taxon>
        <taxon>Streptomycetaceae</taxon>
        <taxon>Streptomyces</taxon>
    </lineage>
</organism>
<evidence type="ECO:0000313" key="2">
    <source>
        <dbReference type="Proteomes" id="UP001432251"/>
    </source>
</evidence>
<dbReference type="Proteomes" id="UP001432251">
    <property type="component" value="Plasmid p1"/>
</dbReference>
<protein>
    <submittedName>
        <fullName evidence="1">DUF6221 family protein</fullName>
    </submittedName>
</protein>
<gene>
    <name evidence="1" type="ORF">V2W30_41000</name>
</gene>
<reference evidence="1" key="1">
    <citation type="journal article" date="2025" name="Int. J. Syst. Evol. Microbiol.">
        <title>Streptomyces citrinus sp. nov., with yellow diffusible pigment.</title>
        <authorList>
            <person name="He Y."/>
            <person name="Yang E."/>
            <person name="Xu J."/>
            <person name="Sun Y."/>
            <person name="Sun L."/>
        </authorList>
    </citation>
    <scope>NUCLEOTIDE SEQUENCE</scope>
    <source>
        <strain evidence="1">Q6</strain>
    </source>
</reference>
<keyword evidence="2" id="KW-1185">Reference proteome</keyword>
<dbReference type="EMBL" id="CP146023">
    <property type="protein sequence ID" value="WWQ69549.1"/>
    <property type="molecule type" value="Genomic_DNA"/>
</dbReference>
<accession>A0ACD5AQR0</accession>
<evidence type="ECO:0000313" key="1">
    <source>
        <dbReference type="EMBL" id="WWQ69549.1"/>
    </source>
</evidence>
<sequence>MDDLVQWLGKQLDEDERVARGTGEEGRRGEPFRVFAGESGAGVIGPGVVEHIARHSPARVLREVDAKRQVLAIVQVHIDAAASTDYMLSGPAKMALVVLKPVVVALAMPYADRPGYREEWRP</sequence>